<reference evidence="8 9" key="1">
    <citation type="submission" date="2019-09" db="EMBL/GenBank/DDBJ databases">
        <title>Whole-genome sequence of the purple sulfur bacterium Thiohalocapsa marina DSM 19078.</title>
        <authorList>
            <person name="Kyndt J.A."/>
            <person name="Meyer T.E."/>
        </authorList>
    </citation>
    <scope>NUCLEOTIDE SEQUENCE [LARGE SCALE GENOMIC DNA]</scope>
    <source>
        <strain evidence="8 9">DSM 19078</strain>
    </source>
</reference>
<gene>
    <name evidence="8" type="ORF">F2Q65_01075</name>
</gene>
<dbReference type="GO" id="GO:0005886">
    <property type="term" value="C:plasma membrane"/>
    <property type="evidence" value="ECO:0007669"/>
    <property type="project" value="TreeGrafter"/>
</dbReference>
<evidence type="ECO:0000256" key="5">
    <source>
        <dbReference type="ARBA" id="ARBA00023136"/>
    </source>
</evidence>
<dbReference type="AlphaFoldDB" id="A0A5M8FVL9"/>
<dbReference type="GO" id="GO:0000271">
    <property type="term" value="P:polysaccharide biosynthetic process"/>
    <property type="evidence" value="ECO:0007669"/>
    <property type="project" value="InterPro"/>
</dbReference>
<keyword evidence="3 6" id="KW-0812">Transmembrane</keyword>
<dbReference type="Proteomes" id="UP000322981">
    <property type="component" value="Unassembled WGS sequence"/>
</dbReference>
<proteinExistence type="inferred from homology"/>
<keyword evidence="9" id="KW-1185">Reference proteome</keyword>
<comment type="similarity">
    <text evidence="2">Belongs to the GtrA family.</text>
</comment>
<keyword evidence="5 6" id="KW-0472">Membrane</keyword>
<dbReference type="PANTHER" id="PTHR38459">
    <property type="entry name" value="PROPHAGE BACTOPRENOL-LINKED GLUCOSE TRANSLOCASE HOMOLOG"/>
    <property type="match status" value="1"/>
</dbReference>
<accession>A0A5M8FVL9</accession>
<sequence length="131" mass="15168">MSNWRLQGLRFGIVGLTSNFVLYLLYLLVVWLGTDPKLAVTLLYILGLSMTFIFNKRWSFSHRGNWRGAAVRYFSLYGILYSSNILVLMFLVDHLYYPHALVQAGVVLVFIPVVFLTQRYWVFAKDPIVPS</sequence>
<evidence type="ECO:0000256" key="2">
    <source>
        <dbReference type="ARBA" id="ARBA00009399"/>
    </source>
</evidence>
<dbReference type="PANTHER" id="PTHR38459:SF1">
    <property type="entry name" value="PROPHAGE BACTOPRENOL-LINKED GLUCOSE TRANSLOCASE HOMOLOG"/>
    <property type="match status" value="1"/>
</dbReference>
<dbReference type="InterPro" id="IPR051401">
    <property type="entry name" value="GtrA_CellWall_Glycosyl"/>
</dbReference>
<feature type="domain" description="GtrA/DPMS transmembrane" evidence="7">
    <location>
        <begin position="10"/>
        <end position="123"/>
    </location>
</feature>
<evidence type="ECO:0000256" key="3">
    <source>
        <dbReference type="ARBA" id="ARBA00022692"/>
    </source>
</evidence>
<organism evidence="8 9">
    <name type="scientific">Thiohalocapsa marina</name>
    <dbReference type="NCBI Taxonomy" id="424902"/>
    <lineage>
        <taxon>Bacteria</taxon>
        <taxon>Pseudomonadati</taxon>
        <taxon>Pseudomonadota</taxon>
        <taxon>Gammaproteobacteria</taxon>
        <taxon>Chromatiales</taxon>
        <taxon>Chromatiaceae</taxon>
        <taxon>Thiohalocapsa</taxon>
    </lineage>
</organism>
<name>A0A5M8FVL9_9GAMM</name>
<evidence type="ECO:0000256" key="1">
    <source>
        <dbReference type="ARBA" id="ARBA00004141"/>
    </source>
</evidence>
<dbReference type="InterPro" id="IPR007267">
    <property type="entry name" value="GtrA_DPMS_TM"/>
</dbReference>
<evidence type="ECO:0000313" key="9">
    <source>
        <dbReference type="Proteomes" id="UP000322981"/>
    </source>
</evidence>
<evidence type="ECO:0000256" key="6">
    <source>
        <dbReference type="SAM" id="Phobius"/>
    </source>
</evidence>
<feature type="transmembrane region" description="Helical" evidence="6">
    <location>
        <begin position="70"/>
        <end position="90"/>
    </location>
</feature>
<keyword evidence="4 6" id="KW-1133">Transmembrane helix</keyword>
<dbReference type="Pfam" id="PF04138">
    <property type="entry name" value="GtrA_DPMS_TM"/>
    <property type="match status" value="1"/>
</dbReference>
<evidence type="ECO:0000256" key="4">
    <source>
        <dbReference type="ARBA" id="ARBA00022989"/>
    </source>
</evidence>
<dbReference type="RefSeq" id="WP_150089519.1">
    <property type="nucleotide sequence ID" value="NZ_VWXX01000001.1"/>
</dbReference>
<comment type="subcellular location">
    <subcellularLocation>
        <location evidence="1">Membrane</location>
        <topology evidence="1">Multi-pass membrane protein</topology>
    </subcellularLocation>
</comment>
<dbReference type="EMBL" id="VWXX01000001">
    <property type="protein sequence ID" value="KAA6187860.1"/>
    <property type="molecule type" value="Genomic_DNA"/>
</dbReference>
<feature type="transmembrane region" description="Helical" evidence="6">
    <location>
        <begin position="38"/>
        <end position="58"/>
    </location>
</feature>
<evidence type="ECO:0000259" key="7">
    <source>
        <dbReference type="Pfam" id="PF04138"/>
    </source>
</evidence>
<dbReference type="OrthoDB" id="5772132at2"/>
<feature type="transmembrane region" description="Helical" evidence="6">
    <location>
        <begin position="96"/>
        <end position="116"/>
    </location>
</feature>
<comment type="caution">
    <text evidence="8">The sequence shown here is derived from an EMBL/GenBank/DDBJ whole genome shotgun (WGS) entry which is preliminary data.</text>
</comment>
<protein>
    <submittedName>
        <fullName evidence="8">GtrA family protein</fullName>
    </submittedName>
</protein>
<feature type="transmembrane region" description="Helical" evidence="6">
    <location>
        <begin position="12"/>
        <end position="32"/>
    </location>
</feature>
<evidence type="ECO:0000313" key="8">
    <source>
        <dbReference type="EMBL" id="KAA6187860.1"/>
    </source>
</evidence>